<sequence>MSPTPDLVLRPATDLARMIRSRAVSAREVMRAHLDQIARLNPAANAVVSLRDPDALLAEADAADRDLAAGRLRGPLHGLPHAVKDTAAAAGLVWAQGSPLFRGRVPAEDAPHVARLRAAGAILIGKTNVPEFGLGSHTVNPVFGATRNAYAPDRSAGGSSGGAGVALALRMLPLADGSDHAGSLRNPAAWNGVLGLRPSIGRVPMRTDEVFLPDLTVAGPMARTTADLGLLLSVLAGPDPRIPHAIRQDPEAFAAPRPRDLAGLRIGWLGDLGGHLPMEPGVLALCEQGLRTFAGLGARVEPLAPGFDPEAIWRAWTVLRAWLAGAALAPHWRDPETRRQLKPEAVWEVEQGLRLDAYAVHAASVVRSAWYAQVLRLFERADVLALPSAQVFPFPIAEPWPRAIAGRPMDTYHRWMEVAIPVTMAGCPAISLPLGRDPAGLPMGLQLMAPNHGEADLLAIAAAFEAATGFDRDLPPLITQA</sequence>
<proteinExistence type="predicted"/>
<dbReference type="InterPro" id="IPR020556">
    <property type="entry name" value="Amidase_CS"/>
</dbReference>
<gene>
    <name evidence="4" type="primary">aam_2</name>
    <name evidence="4" type="ORF">GMJLKIPL_4574</name>
</gene>
<evidence type="ECO:0000313" key="4">
    <source>
        <dbReference type="EMBL" id="GJE02625.1"/>
    </source>
</evidence>
<dbReference type="PANTHER" id="PTHR11895">
    <property type="entry name" value="TRANSAMIDASE"/>
    <property type="match status" value="1"/>
</dbReference>
<keyword evidence="5" id="KW-1185">Reference proteome</keyword>
<dbReference type="EMBL" id="BPQQ01000058">
    <property type="protein sequence ID" value="GJE02625.1"/>
    <property type="molecule type" value="Genomic_DNA"/>
</dbReference>
<dbReference type="InterPro" id="IPR023631">
    <property type="entry name" value="Amidase_dom"/>
</dbReference>
<evidence type="ECO:0000256" key="1">
    <source>
        <dbReference type="ARBA" id="ARBA00003871"/>
    </source>
</evidence>
<evidence type="ECO:0000259" key="3">
    <source>
        <dbReference type="Pfam" id="PF01425"/>
    </source>
</evidence>
<dbReference type="RefSeq" id="WP_238239373.1">
    <property type="nucleotide sequence ID" value="NZ_BPQQ01000058.1"/>
</dbReference>
<comment type="caution">
    <text evidence="4">The sequence shown here is derived from an EMBL/GenBank/DDBJ whole genome shotgun (WGS) entry which is preliminary data.</text>
</comment>
<dbReference type="Pfam" id="PF01425">
    <property type="entry name" value="Amidase"/>
    <property type="match status" value="1"/>
</dbReference>
<dbReference type="Gene3D" id="3.90.1300.10">
    <property type="entry name" value="Amidase signature (AS) domain"/>
    <property type="match status" value="1"/>
</dbReference>
<dbReference type="InterPro" id="IPR036928">
    <property type="entry name" value="AS_sf"/>
</dbReference>
<dbReference type="SUPFAM" id="SSF75304">
    <property type="entry name" value="Amidase signature (AS) enzymes"/>
    <property type="match status" value="1"/>
</dbReference>
<name>A0ABQ4SHC3_9HYPH</name>
<evidence type="ECO:0000256" key="2">
    <source>
        <dbReference type="ARBA" id="ARBA00021874"/>
    </source>
</evidence>
<dbReference type="Proteomes" id="UP001055153">
    <property type="component" value="Unassembled WGS sequence"/>
</dbReference>
<protein>
    <recommendedName>
        <fullName evidence="2">Indoleacetamide hydrolase</fullName>
    </recommendedName>
</protein>
<comment type="function">
    <text evidence="1">Hydrolyzes indole-3-acetamide (IAM) into indole-3-acetic acid (IAA).</text>
</comment>
<feature type="domain" description="Amidase" evidence="3">
    <location>
        <begin position="28"/>
        <end position="458"/>
    </location>
</feature>
<accession>A0ABQ4SHC3</accession>
<reference evidence="4" key="2">
    <citation type="submission" date="2021-08" db="EMBL/GenBank/DDBJ databases">
        <authorList>
            <person name="Tani A."/>
            <person name="Ola A."/>
            <person name="Ogura Y."/>
            <person name="Katsura K."/>
            <person name="Hayashi T."/>
        </authorList>
    </citation>
    <scope>NUCLEOTIDE SEQUENCE</scope>
    <source>
        <strain evidence="4">DSM 17168</strain>
    </source>
</reference>
<dbReference type="PANTHER" id="PTHR11895:SF76">
    <property type="entry name" value="INDOLEACETAMIDE HYDROLASE"/>
    <property type="match status" value="1"/>
</dbReference>
<dbReference type="NCBIfam" id="NF005686">
    <property type="entry name" value="PRK07486.1"/>
    <property type="match status" value="1"/>
</dbReference>
<evidence type="ECO:0000313" key="5">
    <source>
        <dbReference type="Proteomes" id="UP001055153"/>
    </source>
</evidence>
<dbReference type="InterPro" id="IPR000120">
    <property type="entry name" value="Amidase"/>
</dbReference>
<dbReference type="PROSITE" id="PS00571">
    <property type="entry name" value="AMIDASES"/>
    <property type="match status" value="1"/>
</dbReference>
<reference evidence="4" key="1">
    <citation type="journal article" date="2021" name="Front. Microbiol.">
        <title>Comprehensive Comparative Genomics and Phenotyping of Methylobacterium Species.</title>
        <authorList>
            <person name="Alessa O."/>
            <person name="Ogura Y."/>
            <person name="Fujitani Y."/>
            <person name="Takami H."/>
            <person name="Hayashi T."/>
            <person name="Sahin N."/>
            <person name="Tani A."/>
        </authorList>
    </citation>
    <scope>NUCLEOTIDE SEQUENCE</scope>
    <source>
        <strain evidence="4">DSM 17168</strain>
    </source>
</reference>
<organism evidence="4 5">
    <name type="scientific">Methylobacterium isbiliense</name>
    <dbReference type="NCBI Taxonomy" id="315478"/>
    <lineage>
        <taxon>Bacteria</taxon>
        <taxon>Pseudomonadati</taxon>
        <taxon>Pseudomonadota</taxon>
        <taxon>Alphaproteobacteria</taxon>
        <taxon>Hyphomicrobiales</taxon>
        <taxon>Methylobacteriaceae</taxon>
        <taxon>Methylobacterium</taxon>
    </lineage>
</organism>